<comment type="similarity">
    <text evidence="2">Belongs to the flagella basal body rod proteins family.</text>
</comment>
<evidence type="ECO:0000313" key="7">
    <source>
        <dbReference type="EMBL" id="SUS06422.1"/>
    </source>
</evidence>
<feature type="domain" description="Flagellar basal-body/hook protein C-terminal" evidence="6">
    <location>
        <begin position="89"/>
        <end position="133"/>
    </location>
</feature>
<dbReference type="AlphaFoldDB" id="A0A380TD61"/>
<keyword evidence="7" id="KW-0966">Cell projection</keyword>
<dbReference type="Pfam" id="PF06429">
    <property type="entry name" value="Flg_bbr_C"/>
    <property type="match status" value="1"/>
</dbReference>
<evidence type="ECO:0000256" key="3">
    <source>
        <dbReference type="ARBA" id="ARBA00017941"/>
    </source>
</evidence>
<gene>
    <name evidence="7" type="primary">flgC</name>
    <name evidence="7" type="ORF">DF3PB_280020</name>
</gene>
<dbReference type="InterPro" id="IPR006299">
    <property type="entry name" value="FlgC"/>
</dbReference>
<dbReference type="PROSITE" id="PS00588">
    <property type="entry name" value="FLAGELLA_BB_ROD"/>
    <property type="match status" value="1"/>
</dbReference>
<dbReference type="GO" id="GO:0030694">
    <property type="term" value="C:bacterial-type flagellum basal body, rod"/>
    <property type="evidence" value="ECO:0007669"/>
    <property type="project" value="InterPro"/>
</dbReference>
<comment type="subunit">
    <text evidence="5">The basal body constitutes a major portion of the flagellar organelle and consists of four rings (L,P,S, and M) mounted on a central rod. The rod consists of about 26 subunits of FlgG in the distal portion, and FlgB, FlgC and FlgF are thought to build up the proximal portion of the rod with about 6 subunits each.</text>
</comment>
<dbReference type="InterPro" id="IPR019776">
    <property type="entry name" value="Flagellar_basal_body_rod_CS"/>
</dbReference>
<keyword evidence="4" id="KW-0975">Bacterial flagellum</keyword>
<name>A0A380TD61_9ZZZZ</name>
<comment type="subcellular location">
    <subcellularLocation>
        <location evidence="1">Bacterial flagellum basal body</location>
    </subcellularLocation>
</comment>
<keyword evidence="7" id="KW-0282">Flagellum</keyword>
<reference evidence="7" key="1">
    <citation type="submission" date="2018-07" db="EMBL/GenBank/DDBJ databases">
        <authorList>
            <person name="Quirk P.G."/>
            <person name="Krulwich T.A."/>
        </authorList>
    </citation>
    <scope>NUCLEOTIDE SEQUENCE</scope>
</reference>
<dbReference type="NCBIfam" id="TIGR01395">
    <property type="entry name" value="FlgC"/>
    <property type="match status" value="1"/>
</dbReference>
<organism evidence="7">
    <name type="scientific">metagenome</name>
    <dbReference type="NCBI Taxonomy" id="256318"/>
    <lineage>
        <taxon>unclassified sequences</taxon>
        <taxon>metagenomes</taxon>
    </lineage>
</organism>
<dbReference type="PANTHER" id="PTHR30435">
    <property type="entry name" value="FLAGELLAR PROTEIN"/>
    <property type="match status" value="1"/>
</dbReference>
<dbReference type="PANTHER" id="PTHR30435:SF2">
    <property type="entry name" value="FLAGELLAR BASAL-BODY ROD PROTEIN FLGC"/>
    <property type="match status" value="1"/>
</dbReference>
<proteinExistence type="inferred from homology"/>
<protein>
    <recommendedName>
        <fullName evidence="3">Flagellar basal-body rod protein FlgC</fullName>
    </recommendedName>
</protein>
<dbReference type="EMBL" id="UIDG01000201">
    <property type="protein sequence ID" value="SUS06422.1"/>
    <property type="molecule type" value="Genomic_DNA"/>
</dbReference>
<evidence type="ECO:0000256" key="2">
    <source>
        <dbReference type="ARBA" id="ARBA00009677"/>
    </source>
</evidence>
<evidence type="ECO:0000256" key="1">
    <source>
        <dbReference type="ARBA" id="ARBA00004117"/>
    </source>
</evidence>
<sequence length="136" mass="14831">MDDVMQTLKISAAGLKAQGTRLRVIAENVANANSLPLAPGQAPYQRRTVSFRSVLDDQVGAKMVEVARISGDKAPFPRKYDPTHPAADAQGYVETPNVSSLIEMADMREAQRSYEANLSVIKASKAMLQETVDILR</sequence>
<evidence type="ECO:0000259" key="6">
    <source>
        <dbReference type="Pfam" id="PF06429"/>
    </source>
</evidence>
<accession>A0A380TD61</accession>
<dbReference type="GO" id="GO:0071978">
    <property type="term" value="P:bacterial-type flagellum-dependent swarming motility"/>
    <property type="evidence" value="ECO:0007669"/>
    <property type="project" value="TreeGrafter"/>
</dbReference>
<keyword evidence="7" id="KW-0969">Cilium</keyword>
<evidence type="ECO:0000256" key="4">
    <source>
        <dbReference type="ARBA" id="ARBA00023143"/>
    </source>
</evidence>
<dbReference type="InterPro" id="IPR010930">
    <property type="entry name" value="Flg_bb/hook_C_dom"/>
</dbReference>
<evidence type="ECO:0000256" key="5">
    <source>
        <dbReference type="ARBA" id="ARBA00025933"/>
    </source>
</evidence>